<accession>A0ABM1N3X0</accession>
<dbReference type="InterPro" id="IPR051458">
    <property type="entry name" value="Cyt/Met_Dipeptidase"/>
</dbReference>
<sequence>MVTPHSYRTEHTETQTTNQNYGEYFAIKSSKKIKIQPDLRKVLQYVDSNHLSFLDDLQEAIEIKSISGDIKYRDDLIKMVKFIEGWMVKMGAKYECFYVGYHNLGGKKVRLPPIILGTVKAPGTKKKTICVYGNIDIKNPNVVNWRTDPWKVDHNNKTIYGCGVAQGKGPLISWFHTIMAIKHQELQLPVNIKFIIESMYHQNSEGMKDFLMTQKQEFLSDIDYVVVCDSEWLGDKYPCVSYGCVGFIHYDVTVTKVEGSKSEPKDDLVRIFEKIAKGDKVLIPDLDKHVIQITPDEEQMFEKIHFHVEDVRHLLPPDWQNWDKIKLLMHYWRMPTIFVDDIEQCICEKKDFSKMKRKFVLKIVPRQTYDNCHEQVVDYIKSVAKDLDITNTVEVDLISSSRPWLEDCATVNYEAARRATIQIYKEDPSMIREDRDSTSINILEMIGKSILLLPLVQKGGNGPDNECILARNFYEGTKLIGAYLFQLAMLTK</sequence>
<evidence type="ECO:0000256" key="3">
    <source>
        <dbReference type="ARBA" id="ARBA00022801"/>
    </source>
</evidence>
<name>A0ABM1N3X0_NICVS</name>
<organism evidence="4 5">
    <name type="scientific">Nicrophorus vespilloides</name>
    <name type="common">Boreal carrion beetle</name>
    <dbReference type="NCBI Taxonomy" id="110193"/>
    <lineage>
        <taxon>Eukaryota</taxon>
        <taxon>Metazoa</taxon>
        <taxon>Ecdysozoa</taxon>
        <taxon>Arthropoda</taxon>
        <taxon>Hexapoda</taxon>
        <taxon>Insecta</taxon>
        <taxon>Pterygota</taxon>
        <taxon>Neoptera</taxon>
        <taxon>Endopterygota</taxon>
        <taxon>Coleoptera</taxon>
        <taxon>Polyphaga</taxon>
        <taxon>Staphyliniformia</taxon>
        <taxon>Silphidae</taxon>
        <taxon>Nicrophorinae</taxon>
        <taxon>Nicrophorus</taxon>
    </lineage>
</organism>
<dbReference type="PANTHER" id="PTHR43270">
    <property type="entry name" value="BETA-ALA-HIS DIPEPTIDASE"/>
    <property type="match status" value="1"/>
</dbReference>
<dbReference type="InterPro" id="IPR002933">
    <property type="entry name" value="Peptidase_M20"/>
</dbReference>
<dbReference type="Gene3D" id="3.30.70.360">
    <property type="match status" value="1"/>
</dbReference>
<evidence type="ECO:0000256" key="1">
    <source>
        <dbReference type="ARBA" id="ARBA00022670"/>
    </source>
</evidence>
<dbReference type="GeneID" id="108566235"/>
<protein>
    <submittedName>
        <fullName evidence="5">Cytosolic non-specific dipeptidase-like</fullName>
    </submittedName>
</protein>
<reference evidence="5" key="1">
    <citation type="submission" date="2025-08" db="UniProtKB">
        <authorList>
            <consortium name="RefSeq"/>
        </authorList>
    </citation>
    <scope>IDENTIFICATION</scope>
    <source>
        <tissue evidence="5">Whole Larva</tissue>
    </source>
</reference>
<evidence type="ECO:0000256" key="2">
    <source>
        <dbReference type="ARBA" id="ARBA00022723"/>
    </source>
</evidence>
<dbReference type="Gene3D" id="3.40.630.10">
    <property type="entry name" value="Zn peptidases"/>
    <property type="match status" value="1"/>
</dbReference>
<dbReference type="Proteomes" id="UP000695000">
    <property type="component" value="Unplaced"/>
</dbReference>
<dbReference type="RefSeq" id="XP_017781520.1">
    <property type="nucleotide sequence ID" value="XM_017926031.1"/>
</dbReference>
<keyword evidence="2" id="KW-0479">Metal-binding</keyword>
<evidence type="ECO:0000313" key="5">
    <source>
        <dbReference type="RefSeq" id="XP_017781520.1"/>
    </source>
</evidence>
<dbReference type="SUPFAM" id="SSF53187">
    <property type="entry name" value="Zn-dependent exopeptidases"/>
    <property type="match status" value="1"/>
</dbReference>
<evidence type="ECO:0000313" key="4">
    <source>
        <dbReference type="Proteomes" id="UP000695000"/>
    </source>
</evidence>
<dbReference type="PANTHER" id="PTHR43270:SF4">
    <property type="entry name" value="CARNOSINE DIPEPTIDASE 2, ISOFORM A"/>
    <property type="match status" value="1"/>
</dbReference>
<dbReference type="Pfam" id="PF01546">
    <property type="entry name" value="Peptidase_M20"/>
    <property type="match status" value="1"/>
</dbReference>
<keyword evidence="3" id="KW-0378">Hydrolase</keyword>
<gene>
    <name evidence="5" type="primary">LOC108566235</name>
</gene>
<keyword evidence="1" id="KW-0645">Protease</keyword>
<keyword evidence="4" id="KW-1185">Reference proteome</keyword>
<proteinExistence type="predicted"/>